<protein>
    <submittedName>
        <fullName evidence="2">Uncharacterized protein</fullName>
    </submittedName>
</protein>
<feature type="region of interest" description="Disordered" evidence="1">
    <location>
        <begin position="20"/>
        <end position="43"/>
    </location>
</feature>
<dbReference type="AlphaFoldDB" id="A0A2V0QY39"/>
<gene>
    <name evidence="2" type="ORF">KPSA1_07050</name>
</gene>
<reference evidence="2 3" key="1">
    <citation type="submission" date="2018-04" db="EMBL/GenBank/DDBJ databases">
        <title>Draft genome sequence of Pseudomonas syringae pv. actinidiae biovar 1 strains isolated from kiwifruit in Kagawa prefecture.</title>
        <authorList>
            <person name="Tabuchi M."/>
            <person name="Saito M."/>
            <person name="Fujiwara S."/>
            <person name="Sasa N."/>
            <person name="Akimitsu K."/>
            <person name="Gomi K."/>
            <person name="Konishi-Sugita S."/>
            <person name="Hamano K."/>
            <person name="Kataoka I."/>
        </authorList>
    </citation>
    <scope>NUCLEOTIDE SEQUENCE [LARGE SCALE GENOMIC DNA]</scope>
    <source>
        <strain evidence="2 3">MAFF212206</strain>
    </source>
</reference>
<sequence>MLSKATATPLKAVRAARNGMAAAKPHTQDSRNVAALVDNFKSG</sequence>
<evidence type="ECO:0000313" key="2">
    <source>
        <dbReference type="EMBL" id="GBH13560.1"/>
    </source>
</evidence>
<dbReference type="EMBL" id="BGJZ01000357">
    <property type="protein sequence ID" value="GBH13560.1"/>
    <property type="molecule type" value="Genomic_DNA"/>
</dbReference>
<accession>A0A2V0QY39</accession>
<proteinExistence type="predicted"/>
<organism evidence="2 3">
    <name type="scientific">Pseudomonas syringae pv. actinidiae</name>
    <dbReference type="NCBI Taxonomy" id="103796"/>
    <lineage>
        <taxon>Bacteria</taxon>
        <taxon>Pseudomonadati</taxon>
        <taxon>Pseudomonadota</taxon>
        <taxon>Gammaproteobacteria</taxon>
        <taxon>Pseudomonadales</taxon>
        <taxon>Pseudomonadaceae</taxon>
        <taxon>Pseudomonas</taxon>
        <taxon>Pseudomonas syringae</taxon>
    </lineage>
</organism>
<name>A0A2V0QY39_PSESF</name>
<dbReference type="Proteomes" id="UP000247480">
    <property type="component" value="Unassembled WGS sequence"/>
</dbReference>
<evidence type="ECO:0000313" key="3">
    <source>
        <dbReference type="Proteomes" id="UP000247480"/>
    </source>
</evidence>
<evidence type="ECO:0000256" key="1">
    <source>
        <dbReference type="SAM" id="MobiDB-lite"/>
    </source>
</evidence>
<comment type="caution">
    <text evidence="2">The sequence shown here is derived from an EMBL/GenBank/DDBJ whole genome shotgun (WGS) entry which is preliminary data.</text>
</comment>